<evidence type="ECO:0000313" key="1">
    <source>
        <dbReference type="EMBL" id="MCI73039.1"/>
    </source>
</evidence>
<organism evidence="1 2">
    <name type="scientific">Trifolium medium</name>
    <dbReference type="NCBI Taxonomy" id="97028"/>
    <lineage>
        <taxon>Eukaryota</taxon>
        <taxon>Viridiplantae</taxon>
        <taxon>Streptophyta</taxon>
        <taxon>Embryophyta</taxon>
        <taxon>Tracheophyta</taxon>
        <taxon>Spermatophyta</taxon>
        <taxon>Magnoliopsida</taxon>
        <taxon>eudicotyledons</taxon>
        <taxon>Gunneridae</taxon>
        <taxon>Pentapetalae</taxon>
        <taxon>rosids</taxon>
        <taxon>fabids</taxon>
        <taxon>Fabales</taxon>
        <taxon>Fabaceae</taxon>
        <taxon>Papilionoideae</taxon>
        <taxon>50 kb inversion clade</taxon>
        <taxon>NPAAA clade</taxon>
        <taxon>Hologalegina</taxon>
        <taxon>IRL clade</taxon>
        <taxon>Trifolieae</taxon>
        <taxon>Trifolium</taxon>
    </lineage>
</organism>
<reference evidence="1 2" key="1">
    <citation type="journal article" date="2018" name="Front. Plant Sci.">
        <title>Red Clover (Trifolium pratense) and Zigzag Clover (T. medium) - A Picture of Genomic Similarities and Differences.</title>
        <authorList>
            <person name="Dluhosova J."/>
            <person name="Istvanek J."/>
            <person name="Nedelnik J."/>
            <person name="Repkova J."/>
        </authorList>
    </citation>
    <scope>NUCLEOTIDE SEQUENCE [LARGE SCALE GENOMIC DNA]</scope>
    <source>
        <strain evidence="2">cv. 10/8</strain>
        <tissue evidence="1">Leaf</tissue>
    </source>
</reference>
<protein>
    <submittedName>
        <fullName evidence="1">Uncharacterized protein</fullName>
    </submittedName>
</protein>
<dbReference type="Proteomes" id="UP000265520">
    <property type="component" value="Unassembled WGS sequence"/>
</dbReference>
<comment type="caution">
    <text evidence="1">The sequence shown here is derived from an EMBL/GenBank/DDBJ whole genome shotgun (WGS) entry which is preliminary data.</text>
</comment>
<evidence type="ECO:0000313" key="2">
    <source>
        <dbReference type="Proteomes" id="UP000265520"/>
    </source>
</evidence>
<dbReference type="AlphaFoldDB" id="A0A392UHG9"/>
<dbReference type="EMBL" id="LXQA010830132">
    <property type="protein sequence ID" value="MCI73039.1"/>
    <property type="molecule type" value="Genomic_DNA"/>
</dbReference>
<name>A0A392UHG9_9FABA</name>
<feature type="non-terminal residue" evidence="1">
    <location>
        <position position="1"/>
    </location>
</feature>
<accession>A0A392UHG9</accession>
<sequence>VKKYASMNSIHGEGDTHVISELVFRILSKFGNLRSKFSVSEVAVRIQPPFGTSFLFLTAETLEMG</sequence>
<keyword evidence="2" id="KW-1185">Reference proteome</keyword>
<proteinExistence type="predicted"/>